<evidence type="ECO:0000313" key="2">
    <source>
        <dbReference type="EMBL" id="THH05169.1"/>
    </source>
</evidence>
<reference evidence="2 3" key="1">
    <citation type="submission" date="2019-02" db="EMBL/GenBank/DDBJ databases">
        <title>Genome sequencing of the rare red list fungi Phellinidium pouzarii.</title>
        <authorList>
            <person name="Buettner E."/>
            <person name="Kellner H."/>
        </authorList>
    </citation>
    <scope>NUCLEOTIDE SEQUENCE [LARGE SCALE GENOMIC DNA]</scope>
    <source>
        <strain evidence="2 3">DSM 108285</strain>
    </source>
</reference>
<comment type="caution">
    <text evidence="2">The sequence shown here is derived from an EMBL/GenBank/DDBJ whole genome shotgun (WGS) entry which is preliminary data.</text>
</comment>
<keyword evidence="3" id="KW-1185">Reference proteome</keyword>
<protein>
    <recommendedName>
        <fullName evidence="1">Aminoglycoside phosphotransferase domain-containing protein</fullName>
    </recommendedName>
</protein>
<evidence type="ECO:0000259" key="1">
    <source>
        <dbReference type="Pfam" id="PF01636"/>
    </source>
</evidence>
<dbReference type="Gene3D" id="3.30.200.20">
    <property type="entry name" value="Phosphorylase Kinase, domain 1"/>
    <property type="match status" value="1"/>
</dbReference>
<dbReference type="Gene3D" id="3.90.1200.10">
    <property type="match status" value="1"/>
</dbReference>
<dbReference type="InterPro" id="IPR011009">
    <property type="entry name" value="Kinase-like_dom_sf"/>
</dbReference>
<dbReference type="Pfam" id="PF01636">
    <property type="entry name" value="APH"/>
    <property type="match status" value="1"/>
</dbReference>
<sequence>MSDIPSSTSNATPRELELSDPNDVLTYLADTPFASTRAESLTGGNANFVFRLHLAVPFEGRDQTLVLKHAKPWIPMDKTIKFAVERQEFEAMALRHVRAFLPADALVTVPALHHYDSKRHVLIMEDCGPHGRTLKEILRDADVPLSPHAARALGTALGRFLAVVHTQGSSDVELLNCVARNEEGKRLSALVTYGRLAAMLKGEGESAGLVEPPIAGAGGLSEKDVEDVGALASETIQAMLDASTVFTMGDFWTGNIMVHLGDGGQVERAYVVDWEVAKPGLPFLDFGQFVAEMHTLRRCHSTAEGSVEEALSAYAKAYRKEMGTRVDDEYVRGAAAHIGAHLAVWTPRVSTWGPKNKVREIVREGAEYLLRSRRGDMEWLKTSVVDELFAQPDA</sequence>
<gene>
    <name evidence="2" type="ORF">EW145_g4991</name>
</gene>
<dbReference type="InterPro" id="IPR051678">
    <property type="entry name" value="AGP_Transferase"/>
</dbReference>
<accession>A0A4S4L1J7</accession>
<proteinExistence type="predicted"/>
<dbReference type="OrthoDB" id="25129at2759"/>
<feature type="domain" description="Aminoglycoside phosphotransferase" evidence="1">
    <location>
        <begin position="71"/>
        <end position="295"/>
    </location>
</feature>
<evidence type="ECO:0000313" key="3">
    <source>
        <dbReference type="Proteomes" id="UP000308199"/>
    </source>
</evidence>
<dbReference type="PANTHER" id="PTHR21310">
    <property type="entry name" value="AMINOGLYCOSIDE PHOSPHOTRANSFERASE-RELATED-RELATED"/>
    <property type="match status" value="1"/>
</dbReference>
<dbReference type="SUPFAM" id="SSF56112">
    <property type="entry name" value="Protein kinase-like (PK-like)"/>
    <property type="match status" value="1"/>
</dbReference>
<dbReference type="InterPro" id="IPR002575">
    <property type="entry name" value="Aminoglycoside_PTrfase"/>
</dbReference>
<dbReference type="AlphaFoldDB" id="A0A4S4L1J7"/>
<organism evidence="2 3">
    <name type="scientific">Phellinidium pouzarii</name>
    <dbReference type="NCBI Taxonomy" id="167371"/>
    <lineage>
        <taxon>Eukaryota</taxon>
        <taxon>Fungi</taxon>
        <taxon>Dikarya</taxon>
        <taxon>Basidiomycota</taxon>
        <taxon>Agaricomycotina</taxon>
        <taxon>Agaricomycetes</taxon>
        <taxon>Hymenochaetales</taxon>
        <taxon>Hymenochaetaceae</taxon>
        <taxon>Phellinidium</taxon>
    </lineage>
</organism>
<name>A0A4S4L1J7_9AGAM</name>
<dbReference type="EMBL" id="SGPK01000281">
    <property type="protein sequence ID" value="THH05169.1"/>
    <property type="molecule type" value="Genomic_DNA"/>
</dbReference>
<dbReference type="Proteomes" id="UP000308199">
    <property type="component" value="Unassembled WGS sequence"/>
</dbReference>